<comment type="pathway">
    <text evidence="7">Alkene biosynthesis; ethylene biosynthesis via S-adenosyl-L-methionine; ethylene from S-adenosyl-L-methionine: step 1/2.</text>
</comment>
<feature type="domain" description="Aminotransferase class I/classII large" evidence="11">
    <location>
        <begin position="120"/>
        <end position="337"/>
    </location>
</feature>
<dbReference type="InterPro" id="IPR015421">
    <property type="entry name" value="PyrdxlP-dep_Trfase_major"/>
</dbReference>
<evidence type="ECO:0000256" key="6">
    <source>
        <dbReference type="ARBA" id="ARBA00033478"/>
    </source>
</evidence>
<comment type="catalytic activity">
    <reaction evidence="10">
        <text>S-adenosyl-L-methionine = 1-aminocyclopropane-1-carboxylate + S-methyl-5'-thioadenosine + H(+)</text>
        <dbReference type="Rhea" id="RHEA:21744"/>
        <dbReference type="ChEBI" id="CHEBI:15378"/>
        <dbReference type="ChEBI" id="CHEBI:17509"/>
        <dbReference type="ChEBI" id="CHEBI:58360"/>
        <dbReference type="ChEBI" id="CHEBI:59789"/>
        <dbReference type="EC" id="4.4.1.14"/>
    </reaction>
</comment>
<dbReference type="AlphaFoldDB" id="A0AAW0L3C2"/>
<dbReference type="InterPro" id="IPR004839">
    <property type="entry name" value="Aminotransferase_I/II_large"/>
</dbReference>
<dbReference type="GO" id="GO:0016847">
    <property type="term" value="F:1-aminocyclopropane-1-carboxylate synthase activity"/>
    <property type="evidence" value="ECO:0007669"/>
    <property type="project" value="UniProtKB-EC"/>
</dbReference>
<evidence type="ECO:0000256" key="8">
    <source>
        <dbReference type="ARBA" id="ARBA00039053"/>
    </source>
</evidence>
<dbReference type="InterPro" id="IPR004838">
    <property type="entry name" value="NHTrfase_class1_PyrdxlP-BS"/>
</dbReference>
<evidence type="ECO:0000256" key="3">
    <source>
        <dbReference type="ARBA" id="ARBA00022666"/>
    </source>
</evidence>
<keyword evidence="5" id="KW-0663">Pyridoxal phosphate</keyword>
<evidence type="ECO:0000256" key="2">
    <source>
        <dbReference type="ARBA" id="ARBA00011738"/>
    </source>
</evidence>
<name>A0AAW0L3C2_QUESU</name>
<dbReference type="CDD" id="cd00609">
    <property type="entry name" value="AAT_like"/>
    <property type="match status" value="1"/>
</dbReference>
<dbReference type="InterPro" id="IPR015424">
    <property type="entry name" value="PyrdxlP-dep_Trfase"/>
</dbReference>
<dbReference type="GO" id="GO:0008483">
    <property type="term" value="F:transaminase activity"/>
    <property type="evidence" value="ECO:0007669"/>
    <property type="project" value="TreeGrafter"/>
</dbReference>
<dbReference type="InterPro" id="IPR015422">
    <property type="entry name" value="PyrdxlP-dep_Trfase_small"/>
</dbReference>
<evidence type="ECO:0000256" key="10">
    <source>
        <dbReference type="ARBA" id="ARBA00049554"/>
    </source>
</evidence>
<keyword evidence="6" id="KW-0292">Fruit ripening</keyword>
<dbReference type="PANTHER" id="PTHR43795:SF44">
    <property type="entry name" value="1-AMINOCYCLOPROPANE-1-CARBOXYLATE SYNTHASE 3-LIKE"/>
    <property type="match status" value="1"/>
</dbReference>
<evidence type="ECO:0000256" key="4">
    <source>
        <dbReference type="ARBA" id="ARBA00022691"/>
    </source>
</evidence>
<evidence type="ECO:0000256" key="5">
    <source>
        <dbReference type="ARBA" id="ARBA00022898"/>
    </source>
</evidence>
<sequence>MQMLSKKAACDSHGQDSSYFLGWQEYEKNPYHEVQNPNGIIQMGLAENQVGKLSGILFFVLAIRTISYSDSSCSFPLILLNAESWLADNPDVLGLKRDGKSVFKELALFQDYRGMPTFKNLVLVAGSTSANESLMFCLAEPGEAFLLPTPYYPGSNDFKITGRALEDAYEQAKKLNLNVKGVLVTNPSNPLGTTMDRDELNLLIDFAITKKIHIVSDEIYSGTVFDSTSFLSIIEAVTDRNIDDTHELWNRIHMVYSLSKDLGLPGFRVGMIYSNDETVVAAATKMSSFGLVSSQTQFLLTNMLSDKKFTSKYIEENRKRLKSRKEMLVSGLSGAGIE</sequence>
<evidence type="ECO:0000259" key="11">
    <source>
        <dbReference type="Pfam" id="PF00155"/>
    </source>
</evidence>
<dbReference type="GO" id="GO:0030170">
    <property type="term" value="F:pyridoxal phosphate binding"/>
    <property type="evidence" value="ECO:0007669"/>
    <property type="project" value="InterPro"/>
</dbReference>
<organism evidence="12 13">
    <name type="scientific">Quercus suber</name>
    <name type="common">Cork oak</name>
    <dbReference type="NCBI Taxonomy" id="58331"/>
    <lineage>
        <taxon>Eukaryota</taxon>
        <taxon>Viridiplantae</taxon>
        <taxon>Streptophyta</taxon>
        <taxon>Embryophyta</taxon>
        <taxon>Tracheophyta</taxon>
        <taxon>Spermatophyta</taxon>
        <taxon>Magnoliopsida</taxon>
        <taxon>eudicotyledons</taxon>
        <taxon>Gunneridae</taxon>
        <taxon>Pentapetalae</taxon>
        <taxon>rosids</taxon>
        <taxon>fabids</taxon>
        <taxon>Fagales</taxon>
        <taxon>Fagaceae</taxon>
        <taxon>Quercus</taxon>
    </lineage>
</organism>
<protein>
    <recommendedName>
        <fullName evidence="8">1-aminocyclopropane-1-carboxylate synthase</fullName>
        <ecNumber evidence="8">4.4.1.14</ecNumber>
    </recommendedName>
    <alternativeName>
        <fullName evidence="9">S-adenosyl-L-methionine methylthioadenosine-lyase</fullName>
    </alternativeName>
</protein>
<dbReference type="Gene3D" id="3.40.640.10">
    <property type="entry name" value="Type I PLP-dependent aspartate aminotransferase-like (Major domain)"/>
    <property type="match status" value="1"/>
</dbReference>
<dbReference type="SUPFAM" id="SSF53383">
    <property type="entry name" value="PLP-dependent transferases"/>
    <property type="match status" value="1"/>
</dbReference>
<dbReference type="InterPro" id="IPR050478">
    <property type="entry name" value="Ethylene_sulfur-biosynth"/>
</dbReference>
<dbReference type="EMBL" id="PKMF04000174">
    <property type="protein sequence ID" value="KAK7845141.1"/>
    <property type="molecule type" value="Genomic_DNA"/>
</dbReference>
<evidence type="ECO:0000313" key="13">
    <source>
        <dbReference type="Proteomes" id="UP000237347"/>
    </source>
</evidence>
<comment type="subunit">
    <text evidence="2">Homodimer.</text>
</comment>
<gene>
    <name evidence="12" type="primary">ACS2_1</name>
    <name evidence="12" type="ORF">CFP56_009971</name>
</gene>
<dbReference type="PRINTS" id="PR00753">
    <property type="entry name" value="ACCSYNTHASE"/>
</dbReference>
<dbReference type="PROSITE" id="PS00105">
    <property type="entry name" value="AA_TRANSFER_CLASS_1"/>
    <property type="match status" value="1"/>
</dbReference>
<dbReference type="GO" id="GO:0009835">
    <property type="term" value="P:fruit ripening"/>
    <property type="evidence" value="ECO:0007669"/>
    <property type="project" value="UniProtKB-KW"/>
</dbReference>
<dbReference type="Gene3D" id="3.90.1150.10">
    <property type="entry name" value="Aspartate Aminotransferase, domain 1"/>
    <property type="match status" value="1"/>
</dbReference>
<keyword evidence="4" id="KW-0949">S-adenosyl-L-methionine</keyword>
<evidence type="ECO:0000313" key="12">
    <source>
        <dbReference type="EMBL" id="KAK7845141.1"/>
    </source>
</evidence>
<evidence type="ECO:0000256" key="7">
    <source>
        <dbReference type="ARBA" id="ARBA00037888"/>
    </source>
</evidence>
<reference evidence="12 13" key="1">
    <citation type="journal article" date="2018" name="Sci. Data">
        <title>The draft genome sequence of cork oak.</title>
        <authorList>
            <person name="Ramos A.M."/>
            <person name="Usie A."/>
            <person name="Barbosa P."/>
            <person name="Barros P.M."/>
            <person name="Capote T."/>
            <person name="Chaves I."/>
            <person name="Simoes F."/>
            <person name="Abreu I."/>
            <person name="Carrasquinho I."/>
            <person name="Faro C."/>
            <person name="Guimaraes J.B."/>
            <person name="Mendonca D."/>
            <person name="Nobrega F."/>
            <person name="Rodrigues L."/>
            <person name="Saibo N.J.M."/>
            <person name="Varela M.C."/>
            <person name="Egas C."/>
            <person name="Matos J."/>
            <person name="Miguel C.M."/>
            <person name="Oliveira M.M."/>
            <person name="Ricardo C.P."/>
            <person name="Goncalves S."/>
        </authorList>
    </citation>
    <scope>NUCLEOTIDE SEQUENCE [LARGE SCALE GENOMIC DNA]</scope>
    <source>
        <strain evidence="13">cv. HL8</strain>
    </source>
</reference>
<keyword evidence="3" id="KW-0266">Ethylene biosynthesis</keyword>
<dbReference type="PANTHER" id="PTHR43795">
    <property type="entry name" value="BIFUNCTIONAL ASPARTATE AMINOTRANSFERASE AND GLUTAMATE/ASPARTATE-PREPHENATE AMINOTRANSFERASE-RELATED"/>
    <property type="match status" value="1"/>
</dbReference>
<evidence type="ECO:0000256" key="9">
    <source>
        <dbReference type="ARBA" id="ARBA00042673"/>
    </source>
</evidence>
<dbReference type="EC" id="4.4.1.14" evidence="8"/>
<dbReference type="Pfam" id="PF00155">
    <property type="entry name" value="Aminotran_1_2"/>
    <property type="match status" value="1"/>
</dbReference>
<accession>A0AAW0L3C2</accession>
<dbReference type="Proteomes" id="UP000237347">
    <property type="component" value="Unassembled WGS sequence"/>
</dbReference>
<evidence type="ECO:0000256" key="1">
    <source>
        <dbReference type="ARBA" id="ARBA00007441"/>
    </source>
</evidence>
<comment type="caution">
    <text evidence="12">The sequence shown here is derived from an EMBL/GenBank/DDBJ whole genome shotgun (WGS) entry which is preliminary data.</text>
</comment>
<proteinExistence type="inferred from homology"/>
<dbReference type="GO" id="GO:0009693">
    <property type="term" value="P:ethylene biosynthetic process"/>
    <property type="evidence" value="ECO:0007669"/>
    <property type="project" value="UniProtKB-KW"/>
</dbReference>
<keyword evidence="13" id="KW-1185">Reference proteome</keyword>
<comment type="similarity">
    <text evidence="1">Belongs to the class-I pyridoxal-phosphate-dependent aminotransferase family.</text>
</comment>